<reference evidence="11 12" key="1">
    <citation type="submission" date="2019-09" db="EMBL/GenBank/DDBJ databases">
        <title>Bird 10,000 Genomes (B10K) Project - Family phase.</title>
        <authorList>
            <person name="Zhang G."/>
        </authorList>
    </citation>
    <scope>NUCLEOTIDE SEQUENCE [LARGE SCALE GENOMIC DNA]</scope>
    <source>
        <strain evidence="11">B10K-CU-031-10</strain>
        <tissue evidence="11">Muscle</tissue>
    </source>
</reference>
<feature type="coiled-coil region" evidence="10">
    <location>
        <begin position="145"/>
        <end position="193"/>
    </location>
</feature>
<dbReference type="GO" id="GO:0070652">
    <property type="term" value="C:HAUS complex"/>
    <property type="evidence" value="ECO:0007669"/>
    <property type="project" value="InterPro"/>
</dbReference>
<keyword evidence="8" id="KW-0206">Cytoskeleton</keyword>
<dbReference type="InterPro" id="IPR026243">
    <property type="entry name" value="HAUS1"/>
</dbReference>
<evidence type="ECO:0000256" key="5">
    <source>
        <dbReference type="ARBA" id="ARBA00022701"/>
    </source>
</evidence>
<organism evidence="11 12">
    <name type="scientific">Nyctibius bracteatus</name>
    <name type="common">Rufous potoo</name>
    <dbReference type="NCBI Taxonomy" id="48426"/>
    <lineage>
        <taxon>Eukaryota</taxon>
        <taxon>Metazoa</taxon>
        <taxon>Chordata</taxon>
        <taxon>Craniata</taxon>
        <taxon>Vertebrata</taxon>
        <taxon>Euteleostomi</taxon>
        <taxon>Archelosauria</taxon>
        <taxon>Archosauria</taxon>
        <taxon>Dinosauria</taxon>
        <taxon>Saurischia</taxon>
        <taxon>Theropoda</taxon>
        <taxon>Coelurosauria</taxon>
        <taxon>Aves</taxon>
        <taxon>Neognathae</taxon>
        <taxon>Neoaves</taxon>
        <taxon>Strisores</taxon>
        <taxon>Caprimulgiformes</taxon>
        <taxon>Nyctibiidae</taxon>
        <taxon>Nyctibius</taxon>
    </lineage>
</organism>
<dbReference type="PRINTS" id="PR02087">
    <property type="entry name" value="HAUSAUGMINL1"/>
</dbReference>
<dbReference type="GO" id="GO:0005829">
    <property type="term" value="C:cytosol"/>
    <property type="evidence" value="ECO:0007669"/>
    <property type="project" value="TreeGrafter"/>
</dbReference>
<dbReference type="PANTHER" id="PTHR31570:SF1">
    <property type="entry name" value="HAUS AUGMIN-LIKE COMPLEX SUBUNIT 1"/>
    <property type="match status" value="1"/>
</dbReference>
<keyword evidence="12" id="KW-1185">Reference proteome</keyword>
<comment type="caution">
    <text evidence="11">The sequence shown here is derived from an EMBL/GenBank/DDBJ whole genome shotgun (WGS) entry which is preliminary data.</text>
</comment>
<dbReference type="EMBL" id="VWZB01006237">
    <property type="protein sequence ID" value="NXF41922.1"/>
    <property type="molecule type" value="Genomic_DNA"/>
</dbReference>
<evidence type="ECO:0000256" key="7">
    <source>
        <dbReference type="ARBA" id="ARBA00023054"/>
    </source>
</evidence>
<feature type="non-terminal residue" evidence="11">
    <location>
        <position position="1"/>
    </location>
</feature>
<evidence type="ECO:0000256" key="3">
    <source>
        <dbReference type="ARBA" id="ARBA00022490"/>
    </source>
</evidence>
<dbReference type="AlphaFoldDB" id="A0A7K8TKE5"/>
<evidence type="ECO:0000256" key="1">
    <source>
        <dbReference type="ARBA" id="ARBA00004186"/>
    </source>
</evidence>
<keyword evidence="3" id="KW-0963">Cytoplasm</keyword>
<keyword evidence="5" id="KW-0493">Microtubule</keyword>
<dbReference type="PANTHER" id="PTHR31570">
    <property type="entry name" value="HAUS AUGMIN-LIKE COMPLEX SUBUNIT 1"/>
    <property type="match status" value="1"/>
</dbReference>
<evidence type="ECO:0000256" key="10">
    <source>
        <dbReference type="SAM" id="Coils"/>
    </source>
</evidence>
<dbReference type="GO" id="GO:0007098">
    <property type="term" value="P:centrosome cycle"/>
    <property type="evidence" value="ECO:0007669"/>
    <property type="project" value="TreeGrafter"/>
</dbReference>
<gene>
    <name evidence="11" type="primary">Haus1</name>
    <name evidence="11" type="ORF">NYCBRA_R10278</name>
</gene>
<evidence type="ECO:0000256" key="8">
    <source>
        <dbReference type="ARBA" id="ARBA00023212"/>
    </source>
</evidence>
<dbReference type="Proteomes" id="UP000538472">
    <property type="component" value="Unassembled WGS sequence"/>
</dbReference>
<keyword evidence="4" id="KW-0132">Cell division</keyword>
<evidence type="ECO:0000256" key="6">
    <source>
        <dbReference type="ARBA" id="ARBA00022776"/>
    </source>
</evidence>
<dbReference type="GO" id="GO:0051301">
    <property type="term" value="P:cell division"/>
    <property type="evidence" value="ECO:0007669"/>
    <property type="project" value="UniProtKB-KW"/>
</dbReference>
<comment type="subcellular location">
    <subcellularLocation>
        <location evidence="1">Cytoplasm</location>
        <location evidence="1">Cytoskeleton</location>
        <location evidence="1">Spindle</location>
    </subcellularLocation>
</comment>
<evidence type="ECO:0000313" key="11">
    <source>
        <dbReference type="EMBL" id="NXF41922.1"/>
    </source>
</evidence>
<name>A0A7K8TKE5_9AVES</name>
<sequence>QVTLWLEKIFGDQPIPEYEVNPRTVDILYELVEYNEARDREVSLMIEDMKQAAAEYEAKANYLQDILTEGLGLSPSSLSSEGTRSLDVLVNSAMILETKDTSLASLFAAINDMNSELYATESKNGEMELELSKIGKKLTAALMLEERLKEDLKNTEELLEVEEAEADRQTQNVKFLKDKSEDLKIRIKAAEEQLLATGLNQSLTHDSLMNLSE</sequence>
<evidence type="ECO:0000313" key="12">
    <source>
        <dbReference type="Proteomes" id="UP000538472"/>
    </source>
</evidence>
<evidence type="ECO:0000256" key="4">
    <source>
        <dbReference type="ARBA" id="ARBA00022618"/>
    </source>
</evidence>
<keyword evidence="9" id="KW-0131">Cell cycle</keyword>
<keyword evidence="6" id="KW-0498">Mitosis</keyword>
<feature type="non-terminal residue" evidence="11">
    <location>
        <position position="213"/>
    </location>
</feature>
<protein>
    <submittedName>
        <fullName evidence="11">HAUS1 protein</fullName>
    </submittedName>
</protein>
<evidence type="ECO:0000256" key="9">
    <source>
        <dbReference type="ARBA" id="ARBA00023306"/>
    </source>
</evidence>
<accession>A0A7K8TKE5</accession>
<proteinExistence type="inferred from homology"/>
<dbReference type="GO" id="GO:0005874">
    <property type="term" value="C:microtubule"/>
    <property type="evidence" value="ECO:0007669"/>
    <property type="project" value="UniProtKB-KW"/>
</dbReference>
<keyword evidence="7 10" id="KW-0175">Coiled coil</keyword>
<evidence type="ECO:0000256" key="2">
    <source>
        <dbReference type="ARBA" id="ARBA00005479"/>
    </source>
</evidence>
<comment type="similarity">
    <text evidence="2">Belongs to the HAUS1 family.</text>
</comment>
<dbReference type="GO" id="GO:0051225">
    <property type="term" value="P:spindle assembly"/>
    <property type="evidence" value="ECO:0007669"/>
    <property type="project" value="InterPro"/>
</dbReference>
<dbReference type="Pfam" id="PF25762">
    <property type="entry name" value="HAUS1"/>
    <property type="match status" value="1"/>
</dbReference>
<dbReference type="GO" id="GO:0005819">
    <property type="term" value="C:spindle"/>
    <property type="evidence" value="ECO:0007669"/>
    <property type="project" value="UniProtKB-SubCell"/>
</dbReference>